<evidence type="ECO:0000313" key="1">
    <source>
        <dbReference type="EMBL" id="QYX77953.1"/>
    </source>
</evidence>
<dbReference type="Proteomes" id="UP000827138">
    <property type="component" value="Chromosome"/>
</dbReference>
<keyword evidence="2" id="KW-1185">Reference proteome</keyword>
<dbReference type="PROSITE" id="PS51257">
    <property type="entry name" value="PROKAR_LIPOPROTEIN"/>
    <property type="match status" value="1"/>
</dbReference>
<sequence>MLRRDDDRLNDTTTAHGNGGCGCGCGCGCGEVSGPSRTAAAAASGLAGQRPPLFLGPFTPLRFHPAVVARKDLT</sequence>
<protein>
    <submittedName>
        <fullName evidence="1">Uncharacterized protein</fullName>
    </submittedName>
</protein>
<organism evidence="1 2">
    <name type="scientific">Streptomyces akebiae</name>
    <dbReference type="NCBI Taxonomy" id="2865673"/>
    <lineage>
        <taxon>Bacteria</taxon>
        <taxon>Bacillati</taxon>
        <taxon>Actinomycetota</taxon>
        <taxon>Actinomycetes</taxon>
        <taxon>Kitasatosporales</taxon>
        <taxon>Streptomycetaceae</taxon>
        <taxon>Streptomyces</taxon>
    </lineage>
</organism>
<evidence type="ECO:0000313" key="2">
    <source>
        <dbReference type="Proteomes" id="UP000827138"/>
    </source>
</evidence>
<name>A0ABX8XQQ8_9ACTN</name>
<gene>
    <name evidence="1" type="ORF">K1J60_16695</name>
</gene>
<proteinExistence type="predicted"/>
<dbReference type="EMBL" id="CP080647">
    <property type="protein sequence ID" value="QYX77953.1"/>
    <property type="molecule type" value="Genomic_DNA"/>
</dbReference>
<reference evidence="1 2" key="1">
    <citation type="submission" date="2021-08" db="EMBL/GenBank/DDBJ databases">
        <authorList>
            <person name="Ping M."/>
        </authorList>
    </citation>
    <scope>NUCLEOTIDE SEQUENCE [LARGE SCALE GENOMIC DNA]</scope>
    <source>
        <strain evidence="1 2">MG28</strain>
    </source>
</reference>
<accession>A0ABX8XQQ8</accession>
<dbReference type="RefSeq" id="WP_220646921.1">
    <property type="nucleotide sequence ID" value="NZ_CP080647.1"/>
</dbReference>